<dbReference type="PANTHER" id="PTHR47266">
    <property type="entry name" value="ENDONUCLEASE-RELATED"/>
    <property type="match status" value="1"/>
</dbReference>
<dbReference type="EMBL" id="BQNB010017886">
    <property type="protein sequence ID" value="GJT68304.1"/>
    <property type="molecule type" value="Genomic_DNA"/>
</dbReference>
<evidence type="ECO:0000259" key="1">
    <source>
        <dbReference type="Pfam" id="PF17921"/>
    </source>
</evidence>
<organism evidence="2 3">
    <name type="scientific">Tanacetum coccineum</name>
    <dbReference type="NCBI Taxonomy" id="301880"/>
    <lineage>
        <taxon>Eukaryota</taxon>
        <taxon>Viridiplantae</taxon>
        <taxon>Streptophyta</taxon>
        <taxon>Embryophyta</taxon>
        <taxon>Tracheophyta</taxon>
        <taxon>Spermatophyta</taxon>
        <taxon>Magnoliopsida</taxon>
        <taxon>eudicotyledons</taxon>
        <taxon>Gunneridae</taxon>
        <taxon>Pentapetalae</taxon>
        <taxon>asterids</taxon>
        <taxon>campanulids</taxon>
        <taxon>Asterales</taxon>
        <taxon>Asteraceae</taxon>
        <taxon>Asteroideae</taxon>
        <taxon>Anthemideae</taxon>
        <taxon>Anthemidinae</taxon>
        <taxon>Tanacetum</taxon>
    </lineage>
</organism>
<dbReference type="GO" id="GO:0003964">
    <property type="term" value="F:RNA-directed DNA polymerase activity"/>
    <property type="evidence" value="ECO:0007669"/>
    <property type="project" value="UniProtKB-KW"/>
</dbReference>
<sequence length="142" mass="16852">MRQHRWIELLGDYDCDIRYHLGKANILDAQVKTIKEENVKEENLLGIDKEFKTRPNGTLYFMNRSRLPHFGGLRDLIIHESHKSKYSIHPKSKKMYHDLNKLYWWPNIKAEIAMYASKCLTCSKMKVEYQKSSDLLVQPEIP</sequence>
<gene>
    <name evidence="2" type="ORF">Tco_1019784</name>
</gene>
<evidence type="ECO:0000313" key="3">
    <source>
        <dbReference type="Proteomes" id="UP001151760"/>
    </source>
</evidence>
<keyword evidence="2" id="KW-0548">Nucleotidyltransferase</keyword>
<dbReference type="Pfam" id="PF17921">
    <property type="entry name" value="Integrase_H2C2"/>
    <property type="match status" value="1"/>
</dbReference>
<name>A0ABQ5FYB9_9ASTR</name>
<reference evidence="2" key="2">
    <citation type="submission" date="2022-01" db="EMBL/GenBank/DDBJ databases">
        <authorList>
            <person name="Yamashiro T."/>
            <person name="Shiraishi A."/>
            <person name="Satake H."/>
            <person name="Nakayama K."/>
        </authorList>
    </citation>
    <scope>NUCLEOTIDE SEQUENCE</scope>
</reference>
<accession>A0ABQ5FYB9</accession>
<dbReference type="Gene3D" id="1.10.340.70">
    <property type="match status" value="1"/>
</dbReference>
<dbReference type="InterPro" id="IPR041588">
    <property type="entry name" value="Integrase_H2C2"/>
</dbReference>
<comment type="caution">
    <text evidence="2">The sequence shown here is derived from an EMBL/GenBank/DDBJ whole genome shotgun (WGS) entry which is preliminary data.</text>
</comment>
<proteinExistence type="predicted"/>
<keyword evidence="2" id="KW-0695">RNA-directed DNA polymerase</keyword>
<keyword evidence="2" id="KW-0808">Transferase</keyword>
<keyword evidence="3" id="KW-1185">Reference proteome</keyword>
<dbReference type="InterPro" id="IPR052160">
    <property type="entry name" value="Gypsy_RT_Integrase-like"/>
</dbReference>
<feature type="domain" description="Integrase zinc-binding" evidence="1">
    <location>
        <begin position="73"/>
        <end position="127"/>
    </location>
</feature>
<evidence type="ECO:0000313" key="2">
    <source>
        <dbReference type="EMBL" id="GJT68304.1"/>
    </source>
</evidence>
<dbReference type="Proteomes" id="UP001151760">
    <property type="component" value="Unassembled WGS sequence"/>
</dbReference>
<reference evidence="2" key="1">
    <citation type="journal article" date="2022" name="Int. J. Mol. Sci.">
        <title>Draft Genome of Tanacetum Coccineum: Genomic Comparison of Closely Related Tanacetum-Family Plants.</title>
        <authorList>
            <person name="Yamashiro T."/>
            <person name="Shiraishi A."/>
            <person name="Nakayama K."/>
            <person name="Satake H."/>
        </authorList>
    </citation>
    <scope>NUCLEOTIDE SEQUENCE</scope>
</reference>
<protein>
    <submittedName>
        <fullName evidence="2">Reverse transcriptase domain-containing protein</fullName>
    </submittedName>
</protein>